<evidence type="ECO:0000313" key="4">
    <source>
        <dbReference type="Proteomes" id="UP001138921"/>
    </source>
</evidence>
<keyword evidence="4" id="KW-1185">Reference proteome</keyword>
<feature type="region of interest" description="Disordered" evidence="1">
    <location>
        <begin position="59"/>
        <end position="138"/>
    </location>
</feature>
<organism evidence="3 4">
    <name type="scientific">Aminobacter anthyllidis</name>
    <dbReference type="NCBI Taxonomy" id="1035067"/>
    <lineage>
        <taxon>Bacteria</taxon>
        <taxon>Pseudomonadati</taxon>
        <taxon>Pseudomonadota</taxon>
        <taxon>Alphaproteobacteria</taxon>
        <taxon>Hyphomicrobiales</taxon>
        <taxon>Phyllobacteriaceae</taxon>
        <taxon>Aminobacter</taxon>
    </lineage>
</organism>
<proteinExistence type="predicted"/>
<protein>
    <recommendedName>
        <fullName evidence="2">Inorganic pyrophosphatase domain-containing protein</fullName>
    </recommendedName>
</protein>
<evidence type="ECO:0000259" key="2">
    <source>
        <dbReference type="Pfam" id="PF18823"/>
    </source>
</evidence>
<evidence type="ECO:0000313" key="3">
    <source>
        <dbReference type="EMBL" id="MBT1154386.1"/>
    </source>
</evidence>
<dbReference type="InterPro" id="IPR041595">
    <property type="entry name" value="Inorganic_Pase"/>
</dbReference>
<dbReference type="AlphaFoldDB" id="A0A9X1A6S4"/>
<accession>A0A9X1A6S4</accession>
<feature type="compositionally biased region" description="Basic and acidic residues" evidence="1">
    <location>
        <begin position="111"/>
        <end position="120"/>
    </location>
</feature>
<dbReference type="Proteomes" id="UP001138921">
    <property type="component" value="Unassembled WGS sequence"/>
</dbReference>
<dbReference type="Pfam" id="PF18823">
    <property type="entry name" value="InPase"/>
    <property type="match status" value="1"/>
</dbReference>
<comment type="caution">
    <text evidence="3">The sequence shown here is derived from an EMBL/GenBank/DDBJ whole genome shotgun (WGS) entry which is preliminary data.</text>
</comment>
<feature type="domain" description="Inorganic pyrophosphatase" evidence="2">
    <location>
        <begin position="128"/>
        <end position="264"/>
    </location>
</feature>
<reference evidence="3" key="2">
    <citation type="submission" date="2021-03" db="EMBL/GenBank/DDBJ databases">
        <authorList>
            <person name="Artuso I."/>
            <person name="Turrini P."/>
            <person name="Pirolo M."/>
            <person name="Lugli G.A."/>
            <person name="Ventura M."/>
            <person name="Visca P."/>
        </authorList>
    </citation>
    <scope>NUCLEOTIDE SEQUENCE</scope>
    <source>
        <strain evidence="3">LMG 26462</strain>
    </source>
</reference>
<gene>
    <name evidence="3" type="ORF">J1C56_02145</name>
</gene>
<reference evidence="3" key="1">
    <citation type="journal article" date="2021" name="Microorganisms">
        <title>Phylogenomic Reconstruction and Metabolic Potential of the Genus Aminobacter.</title>
        <authorList>
            <person name="Artuso I."/>
            <person name="Turrini P."/>
            <person name="Pirolo M."/>
            <person name="Lugli G.A."/>
            <person name="Ventura M."/>
            <person name="Visca P."/>
        </authorList>
    </citation>
    <scope>NUCLEOTIDE SEQUENCE</scope>
    <source>
        <strain evidence="3">LMG 26462</strain>
    </source>
</reference>
<evidence type="ECO:0000256" key="1">
    <source>
        <dbReference type="SAM" id="MobiDB-lite"/>
    </source>
</evidence>
<sequence>MHKVDLSDDDIEMFGRAAVAALEQAVAGRTISSDQMHELYEFLVSSKIVTLVGEQEEPAIGEGDEESGEVERTTGAPTLQGGDEDAVSPPSALSPPVPSKPGTRGNPIRAETPEDIDRAGRRARRPTEAQAKAGNYNKGHLKVAGMDIAIETPKDGVRKGKDASGKSWRVKMPVHYGYVKKTTGADDDHVDIFLGPHVGSGVVFVIDQIDPETGEFDEIKTVLGARNEREARRFYAASFSDGKGRKRIGGITEMALVEFKDFLKQGGGREPLAA</sequence>
<feature type="compositionally biased region" description="Acidic residues" evidence="1">
    <location>
        <begin position="59"/>
        <end position="68"/>
    </location>
</feature>
<name>A0A9X1A6S4_9HYPH</name>
<dbReference type="RefSeq" id="WP_214385557.1">
    <property type="nucleotide sequence ID" value="NZ_JAFLWW010000001.1"/>
</dbReference>
<dbReference type="EMBL" id="JAFLWW010000001">
    <property type="protein sequence ID" value="MBT1154386.1"/>
    <property type="molecule type" value="Genomic_DNA"/>
</dbReference>